<reference evidence="9" key="1">
    <citation type="submission" date="2017-11" db="EMBL/GenBank/DDBJ databases">
        <title>The sensing device of the deep-sea amphipod.</title>
        <authorList>
            <person name="Kobayashi H."/>
            <person name="Nagahama T."/>
            <person name="Arai W."/>
            <person name="Sasagawa Y."/>
            <person name="Umeda M."/>
            <person name="Hayashi T."/>
            <person name="Nikaido I."/>
            <person name="Watanabe H."/>
            <person name="Oguri K."/>
            <person name="Kitazato H."/>
            <person name="Fujioka K."/>
            <person name="Kido Y."/>
            <person name="Takami H."/>
        </authorList>
    </citation>
    <scope>NUCLEOTIDE SEQUENCE</scope>
    <source>
        <tissue evidence="9">Whole body</tissue>
    </source>
</reference>
<dbReference type="InterPro" id="IPR023393">
    <property type="entry name" value="START-like_dom_sf"/>
</dbReference>
<evidence type="ECO:0000256" key="4">
    <source>
        <dbReference type="SAM" id="MobiDB-lite"/>
    </source>
</evidence>
<feature type="domain" description="MENTAL" evidence="7">
    <location>
        <begin position="46"/>
        <end position="226"/>
    </location>
</feature>
<evidence type="ECO:0000313" key="9">
    <source>
        <dbReference type="EMBL" id="LAC25128.1"/>
    </source>
</evidence>
<evidence type="ECO:0000256" key="5">
    <source>
        <dbReference type="SAM" id="Phobius"/>
    </source>
</evidence>
<evidence type="ECO:0000256" key="1">
    <source>
        <dbReference type="ARBA" id="ARBA00004141"/>
    </source>
</evidence>
<feature type="transmembrane region" description="Helical" evidence="5">
    <location>
        <begin position="122"/>
        <end position="145"/>
    </location>
</feature>
<feature type="region of interest" description="Disordered" evidence="4">
    <location>
        <begin position="492"/>
        <end position="523"/>
    </location>
</feature>
<keyword evidence="5" id="KW-1133">Transmembrane helix</keyword>
<dbReference type="GO" id="GO:0005789">
    <property type="term" value="C:endoplasmic reticulum membrane"/>
    <property type="evidence" value="ECO:0007669"/>
    <property type="project" value="TreeGrafter"/>
</dbReference>
<organism evidence="8">
    <name type="scientific">Hirondellea gigas</name>
    <dbReference type="NCBI Taxonomy" id="1518452"/>
    <lineage>
        <taxon>Eukaryota</taxon>
        <taxon>Metazoa</taxon>
        <taxon>Ecdysozoa</taxon>
        <taxon>Arthropoda</taxon>
        <taxon>Crustacea</taxon>
        <taxon>Multicrustacea</taxon>
        <taxon>Malacostraca</taxon>
        <taxon>Eumalacostraca</taxon>
        <taxon>Peracarida</taxon>
        <taxon>Amphipoda</taxon>
        <taxon>Amphilochidea</taxon>
        <taxon>Lysianassida</taxon>
        <taxon>Lysianassidira</taxon>
        <taxon>Lysianassoidea</taxon>
        <taxon>Lysianassidae</taxon>
        <taxon>Hirondellea</taxon>
    </lineage>
</organism>
<dbReference type="InterPro" id="IPR002913">
    <property type="entry name" value="START_lipid-bd_dom"/>
</dbReference>
<dbReference type="AlphaFoldDB" id="A0A2P2I6W5"/>
<feature type="transmembrane region" description="Helical" evidence="5">
    <location>
        <begin position="52"/>
        <end position="75"/>
    </location>
</feature>
<dbReference type="SUPFAM" id="SSF55961">
    <property type="entry name" value="Bet v1-like"/>
    <property type="match status" value="1"/>
</dbReference>
<accession>A0A2P2I6W5</accession>
<feature type="domain" description="START" evidence="6">
    <location>
        <begin position="277"/>
        <end position="472"/>
    </location>
</feature>
<dbReference type="GO" id="GO:0140284">
    <property type="term" value="C:endoplasmic reticulum-endosome membrane contact site"/>
    <property type="evidence" value="ECO:0007669"/>
    <property type="project" value="TreeGrafter"/>
</dbReference>
<sequence>MNILAASQHSSIQNLFGQSTSSLNTDQQELLLANYNLPGLRIDGRMSAVRRFFCLFVTFDLLFTALFWIICVLINGQSLKDGLSKEILHYSFVTSMFDMVVCSGLRFLFLLLFYAVIYIQHYWVVAVTTFLSTSLVAAKSVLFQWNSSDSSSSNNNYPFQVLLLLIAFIITWSEAWFIDYSVMPQEARAKNLLRALSSSNSVMEAGRGGGRLRDYLSQCAAESVANFYSPLQSPYESEDEDCEPRIPKLTQQESVWQCLGIDAVLRSHDLLRSSADWKLHSQPNSTDTISTRQTLQGKKIYKITGPIPAPAELLFRDTVDNIEQMHTWNSAVTAVRKVQVLSSSTDIVHQITSDVPGGVIKSRDFVMVRHWRCIQGCPLDEWSACWITGGMSVTHPEVPVTKQHIRGENGPGCWAFCEPRSAPGEATECTFHWLLETDLKGWIPRSIVDSALAKVMAEQLVALRKRAEMLLHESKTQTAIAGDTSLAESSISDATSSAAAGDSVPSSTQSRQDRTGIYPQNYADDNNLIDVQDHHQSSYQPIPAAGDSLNTVTGTVAKSLPPVNYPIDDNVFRDCEEQDNSPIV</sequence>
<dbReference type="GO" id="GO:0031902">
    <property type="term" value="C:late endosome membrane"/>
    <property type="evidence" value="ECO:0007669"/>
    <property type="project" value="TreeGrafter"/>
</dbReference>
<feature type="compositionally biased region" description="Low complexity" evidence="4">
    <location>
        <begin position="492"/>
        <end position="503"/>
    </location>
</feature>
<dbReference type="GO" id="GO:0099044">
    <property type="term" value="P:vesicle tethering to endoplasmic reticulum"/>
    <property type="evidence" value="ECO:0007669"/>
    <property type="project" value="TreeGrafter"/>
</dbReference>
<feature type="transmembrane region" description="Helical" evidence="5">
    <location>
        <begin position="157"/>
        <end position="178"/>
    </location>
</feature>
<dbReference type="PROSITE" id="PS50848">
    <property type="entry name" value="START"/>
    <property type="match status" value="1"/>
</dbReference>
<dbReference type="InterPro" id="IPR051869">
    <property type="entry name" value="STARD3"/>
</dbReference>
<dbReference type="EMBL" id="IACT01005986">
    <property type="protein sequence ID" value="LAC25128.1"/>
    <property type="molecule type" value="mRNA"/>
</dbReference>
<dbReference type="Pfam" id="PF01852">
    <property type="entry name" value="START"/>
    <property type="match status" value="1"/>
</dbReference>
<dbReference type="InterPro" id="IPR019498">
    <property type="entry name" value="MENTAL"/>
</dbReference>
<dbReference type="PANTHER" id="PTHR46121:SF4">
    <property type="entry name" value="STEROIDOGENIC ACUTE REGULATORY PROTEIN-LIKE"/>
    <property type="match status" value="1"/>
</dbReference>
<evidence type="ECO:0000256" key="3">
    <source>
        <dbReference type="ARBA" id="ARBA00023136"/>
    </source>
</evidence>
<evidence type="ECO:0000256" key="2">
    <source>
        <dbReference type="ARBA" id="ARBA00022692"/>
    </source>
</evidence>
<dbReference type="EMBL" id="IACF01004021">
    <property type="protein sequence ID" value="LAB69620.1"/>
    <property type="molecule type" value="mRNA"/>
</dbReference>
<keyword evidence="2 5" id="KW-0812">Transmembrane</keyword>
<name>A0A2P2I6W5_9CRUS</name>
<dbReference type="GO" id="GO:0005765">
    <property type="term" value="C:lysosomal membrane"/>
    <property type="evidence" value="ECO:0007669"/>
    <property type="project" value="TreeGrafter"/>
</dbReference>
<proteinExistence type="evidence at transcript level"/>
<dbReference type="PROSITE" id="PS51439">
    <property type="entry name" value="MENTAL"/>
    <property type="match status" value="1"/>
</dbReference>
<evidence type="ECO:0000259" key="6">
    <source>
        <dbReference type="PROSITE" id="PS50848"/>
    </source>
</evidence>
<evidence type="ECO:0000259" key="7">
    <source>
        <dbReference type="PROSITE" id="PS51439"/>
    </source>
</evidence>
<reference evidence="8" key="2">
    <citation type="journal article" date="2018" name="Biosci. Biotechnol. Biochem.">
        <title>Polysaccharide hydrolase of the hadal zone amphipods Hirondellea gigas.</title>
        <authorList>
            <person name="Kobayashi H."/>
            <person name="Nagahama T."/>
            <person name="Arai W."/>
            <person name="Sasagawa Y."/>
            <person name="Umeda M."/>
            <person name="Hayashi T."/>
            <person name="Nikaido I."/>
            <person name="Watanabe H."/>
            <person name="Oguri K."/>
            <person name="Kitazato H."/>
            <person name="Fujioka K."/>
            <person name="Kido Y."/>
            <person name="Takami H."/>
        </authorList>
    </citation>
    <scope>NUCLEOTIDE SEQUENCE</scope>
    <source>
        <tissue evidence="8">Whole body</tissue>
    </source>
</reference>
<dbReference type="SMART" id="SM00234">
    <property type="entry name" value="START"/>
    <property type="match status" value="1"/>
</dbReference>
<evidence type="ECO:0000313" key="8">
    <source>
        <dbReference type="EMBL" id="LAB69620.1"/>
    </source>
</evidence>
<dbReference type="PANTHER" id="PTHR46121">
    <property type="entry name" value="STEROIDOGENIC ACUTE REGULATORY PROTEIN-LIKE"/>
    <property type="match status" value="1"/>
</dbReference>
<dbReference type="Gene3D" id="3.30.530.20">
    <property type="match status" value="1"/>
</dbReference>
<feature type="transmembrane region" description="Helical" evidence="5">
    <location>
        <begin position="87"/>
        <end position="115"/>
    </location>
</feature>
<protein>
    <submittedName>
        <fullName evidence="8">StAR-related lipid transfer protein 3-like</fullName>
    </submittedName>
</protein>
<comment type="subcellular location">
    <subcellularLocation>
        <location evidence="1">Membrane</location>
        <topology evidence="1">Multi-pass membrane protein</topology>
    </subcellularLocation>
</comment>
<dbReference type="Pfam" id="PF10457">
    <property type="entry name" value="MENTAL"/>
    <property type="match status" value="1"/>
</dbReference>
<keyword evidence="3 5" id="KW-0472">Membrane</keyword>
<dbReference type="GO" id="GO:0008289">
    <property type="term" value="F:lipid binding"/>
    <property type="evidence" value="ECO:0007669"/>
    <property type="project" value="InterPro"/>
</dbReference>